<sequence>MSRRDVEDIDNTNFSSCFHCFCVRLNISLIVRVFPTLYCGVVKNERKIINKFLSIQQQKKIRGRKKKGKRSSRRTPTRNQKYHFVATNCLHRFGLTQHLIIAFFSVFITHGHYVSGEFSLYCLLKRDELASTPISFDTRSLLSLIARHPTLEINYKQLILPSKSV</sequence>
<dbReference type="VEuPathDB" id="TriTrypDB:TcIL3000.11.1350"/>
<protein>
    <submittedName>
        <fullName evidence="1">Uncharacterized protein TCIL3000_11_1350</fullName>
    </submittedName>
</protein>
<reference evidence="1" key="1">
    <citation type="journal article" date="2012" name="Proc. Natl. Acad. Sci. U.S.A.">
        <title>Antigenic diversity is generated by distinct evolutionary mechanisms in African trypanosome species.</title>
        <authorList>
            <person name="Jackson A.P."/>
            <person name="Berry A."/>
            <person name="Aslett M."/>
            <person name="Allison H.C."/>
            <person name="Burton P."/>
            <person name="Vavrova-Anderson J."/>
            <person name="Brown R."/>
            <person name="Browne H."/>
            <person name="Corton N."/>
            <person name="Hauser H."/>
            <person name="Gamble J."/>
            <person name="Gilderthorp R."/>
            <person name="Marcello L."/>
            <person name="McQuillan J."/>
            <person name="Otto T.D."/>
            <person name="Quail M.A."/>
            <person name="Sanders M.J."/>
            <person name="van Tonder A."/>
            <person name="Ginger M.L."/>
            <person name="Field M.C."/>
            <person name="Barry J.D."/>
            <person name="Hertz-Fowler C."/>
            <person name="Berriman M."/>
        </authorList>
    </citation>
    <scope>NUCLEOTIDE SEQUENCE</scope>
    <source>
        <strain evidence="1">IL3000</strain>
    </source>
</reference>
<proteinExistence type="predicted"/>
<accession>G0UZD2</accession>
<dbReference type="AlphaFoldDB" id="G0UZD2"/>
<evidence type="ECO:0000313" key="1">
    <source>
        <dbReference type="EMBL" id="CCC94751.1"/>
    </source>
</evidence>
<dbReference type="EMBL" id="HE575324">
    <property type="protein sequence ID" value="CCC94751.1"/>
    <property type="molecule type" value="Genomic_DNA"/>
</dbReference>
<organism evidence="1">
    <name type="scientific">Trypanosoma congolense (strain IL3000)</name>
    <dbReference type="NCBI Taxonomy" id="1068625"/>
    <lineage>
        <taxon>Eukaryota</taxon>
        <taxon>Discoba</taxon>
        <taxon>Euglenozoa</taxon>
        <taxon>Kinetoplastea</taxon>
        <taxon>Metakinetoplastina</taxon>
        <taxon>Trypanosomatida</taxon>
        <taxon>Trypanosomatidae</taxon>
        <taxon>Trypanosoma</taxon>
        <taxon>Nannomonas</taxon>
    </lineage>
</organism>
<name>G0UZD2_TRYCI</name>
<gene>
    <name evidence="1" type="ORF">TCIL3000_11_1350</name>
</gene>